<comment type="caution">
    <text evidence="2">The sequence shown here is derived from an EMBL/GenBank/DDBJ whole genome shotgun (WGS) entry which is preliminary data.</text>
</comment>
<gene>
    <name evidence="2" type="ORF">QF034_008044</name>
</gene>
<proteinExistence type="predicted"/>
<evidence type="ECO:0000313" key="3">
    <source>
        <dbReference type="Proteomes" id="UP001232755"/>
    </source>
</evidence>
<accession>A0ABU0R2C4</accession>
<dbReference type="EMBL" id="JAUSYP010000001">
    <property type="protein sequence ID" value="MDQ0753813.1"/>
    <property type="molecule type" value="Genomic_DNA"/>
</dbReference>
<feature type="compositionally biased region" description="Low complexity" evidence="1">
    <location>
        <begin position="1"/>
        <end position="20"/>
    </location>
</feature>
<protein>
    <submittedName>
        <fullName evidence="2">Uncharacterized protein</fullName>
    </submittedName>
</protein>
<organism evidence="2 3">
    <name type="scientific">Streptomyces africanus</name>
    <dbReference type="NCBI Taxonomy" id="231024"/>
    <lineage>
        <taxon>Bacteria</taxon>
        <taxon>Bacillati</taxon>
        <taxon>Actinomycetota</taxon>
        <taxon>Actinomycetes</taxon>
        <taxon>Kitasatosporales</taxon>
        <taxon>Streptomycetaceae</taxon>
        <taxon>Streptomyces</taxon>
    </lineage>
</organism>
<feature type="compositionally biased region" description="Basic and acidic residues" evidence="1">
    <location>
        <begin position="28"/>
        <end position="38"/>
    </location>
</feature>
<dbReference type="RefSeq" id="WP_086565867.1">
    <property type="nucleotide sequence ID" value="NZ_JAUSYP010000001.1"/>
</dbReference>
<dbReference type="Proteomes" id="UP001232755">
    <property type="component" value="Unassembled WGS sequence"/>
</dbReference>
<reference evidence="2 3" key="1">
    <citation type="submission" date="2023-07" db="EMBL/GenBank/DDBJ databases">
        <title>Comparative genomics of wheat-associated soil bacteria to identify genetic determinants of phenazine resistance.</title>
        <authorList>
            <person name="Mouncey N."/>
        </authorList>
    </citation>
    <scope>NUCLEOTIDE SEQUENCE [LARGE SCALE GENOMIC DNA]</scope>
    <source>
        <strain evidence="2 3">B3I12</strain>
    </source>
</reference>
<keyword evidence="3" id="KW-1185">Reference proteome</keyword>
<evidence type="ECO:0000256" key="1">
    <source>
        <dbReference type="SAM" id="MobiDB-lite"/>
    </source>
</evidence>
<sequence>MDDATSQRSSEAEAAARQARFGTLPEPVRLEDTVEERAASTPDPARTAYNQDEWLVRYCL</sequence>
<name>A0ABU0R2C4_9ACTN</name>
<evidence type="ECO:0000313" key="2">
    <source>
        <dbReference type="EMBL" id="MDQ0753813.1"/>
    </source>
</evidence>
<feature type="region of interest" description="Disordered" evidence="1">
    <location>
        <begin position="1"/>
        <end position="45"/>
    </location>
</feature>